<keyword evidence="3" id="KW-0378">Hydrolase</keyword>
<dbReference type="InParanoid" id="J4IA01"/>
<dbReference type="GeneID" id="24096962"/>
<keyword evidence="7" id="KW-1185">Reference proteome</keyword>
<dbReference type="AlphaFoldDB" id="J4IA01"/>
<evidence type="ECO:0000259" key="5">
    <source>
        <dbReference type="SMART" id="SM01131"/>
    </source>
</evidence>
<dbReference type="FunCoup" id="J4IA01">
    <property type="interactions" value="203"/>
</dbReference>
<dbReference type="STRING" id="599839.J4IA01"/>
<evidence type="ECO:0000256" key="1">
    <source>
        <dbReference type="ARBA" id="ARBA00001936"/>
    </source>
</evidence>
<dbReference type="EMBL" id="HE797060">
    <property type="protein sequence ID" value="CCM02051.1"/>
    <property type="molecule type" value="Genomic_DNA"/>
</dbReference>
<dbReference type="Gene3D" id="3.10.310.20">
    <property type="entry name" value="DHHA2 domain"/>
    <property type="match status" value="1"/>
</dbReference>
<accession>J4IA01</accession>
<sequence length="434" mass="46429">MESDALDPAAASASRSLPDFLRETKREYIDAVKAGKGGEWTVAMGNEAGDLDSAASAIAYAWYAGTIRHSPTVPLVQTPRSDLHLRAENEHALALANVDAHDLLCVDDVPQAPSAPFPSTRFALVDHNRLAQLFSVDNPVARVVAIVDHHEDEGLYRGEAHPRIVVKGVGSCASLVTQLLEEHCPERVPPELATLLLAAILVDTGGLVPGGKAVDADHRAAAFLAPRSTLSATSSSLHASPAIRTLADTLQHKKASVAHLGTRDLLRRDYKEYALAPSWAPTPVLRVGLASVPLALGVWLPREGGAFADAAQAWMDERGLAALGVLTSFREAGKANGHGHGKHRREQLWTIRVRDDGERELATRLVRGLEGSAELALKERRWAKVGAEEDAGFGPGIEVRVWKQKNAHATRKATAPLVKAIVEGSGSDNRQSGL</sequence>
<dbReference type="InterPro" id="IPR004097">
    <property type="entry name" value="DHHA2"/>
</dbReference>
<dbReference type="InterPro" id="IPR001667">
    <property type="entry name" value="DDH_dom"/>
</dbReference>
<dbReference type="GO" id="GO:0005737">
    <property type="term" value="C:cytoplasm"/>
    <property type="evidence" value="ECO:0007669"/>
    <property type="project" value="InterPro"/>
</dbReference>
<dbReference type="GO" id="GO:0046872">
    <property type="term" value="F:metal ion binding"/>
    <property type="evidence" value="ECO:0007669"/>
    <property type="project" value="UniProtKB-KW"/>
</dbReference>
<protein>
    <recommendedName>
        <fullName evidence="5">DHHA2 domain-containing protein</fullName>
    </recommendedName>
</protein>
<dbReference type="InterPro" id="IPR038222">
    <property type="entry name" value="DHHA2_dom_sf"/>
</dbReference>
<proteinExistence type="predicted"/>
<dbReference type="RefSeq" id="XP_012181334.1">
    <property type="nucleotide sequence ID" value="XM_012325944.1"/>
</dbReference>
<evidence type="ECO:0000256" key="3">
    <source>
        <dbReference type="ARBA" id="ARBA00022801"/>
    </source>
</evidence>
<comment type="cofactor">
    <cofactor evidence="1">
        <name>Mn(2+)</name>
        <dbReference type="ChEBI" id="CHEBI:29035"/>
    </cofactor>
</comment>
<keyword evidence="4" id="KW-0464">Manganese</keyword>
<dbReference type="OrthoDB" id="374045at2759"/>
<evidence type="ECO:0000256" key="2">
    <source>
        <dbReference type="ARBA" id="ARBA00022723"/>
    </source>
</evidence>
<evidence type="ECO:0000313" key="7">
    <source>
        <dbReference type="Proteomes" id="UP000006352"/>
    </source>
</evidence>
<evidence type="ECO:0000256" key="4">
    <source>
        <dbReference type="ARBA" id="ARBA00023211"/>
    </source>
</evidence>
<name>J4IA01_9APHY</name>
<dbReference type="PANTHER" id="PTHR12112:SF39">
    <property type="entry name" value="EG:152A3.5 PROTEIN (FBGN0003116_PN PROTEIN)"/>
    <property type="match status" value="1"/>
</dbReference>
<dbReference type="Gene3D" id="3.90.1640.10">
    <property type="entry name" value="inorganic pyrophosphatase (n-terminal core)"/>
    <property type="match status" value="1"/>
</dbReference>
<reference evidence="6 7" key="1">
    <citation type="journal article" date="2012" name="Appl. Environ. Microbiol.">
        <title>Short-read sequencing for genomic analysis of the brown rot fungus Fibroporia radiculosa.</title>
        <authorList>
            <person name="Tang J.D."/>
            <person name="Perkins A.D."/>
            <person name="Sonstegard T.S."/>
            <person name="Schroeder S.G."/>
            <person name="Burgess S.C."/>
            <person name="Diehl S.V."/>
        </authorList>
    </citation>
    <scope>NUCLEOTIDE SEQUENCE [LARGE SCALE GENOMIC DNA]</scope>
    <source>
        <strain evidence="6 7">TFFH 294</strain>
    </source>
</reference>
<gene>
    <name evidence="6" type="ORF">FIBRA_04127</name>
</gene>
<dbReference type="SUPFAM" id="SSF64182">
    <property type="entry name" value="DHH phosphoesterases"/>
    <property type="match status" value="1"/>
</dbReference>
<dbReference type="SMART" id="SM01131">
    <property type="entry name" value="DHHA2"/>
    <property type="match status" value="1"/>
</dbReference>
<dbReference type="GO" id="GO:0004309">
    <property type="term" value="F:exopolyphosphatase activity"/>
    <property type="evidence" value="ECO:0007669"/>
    <property type="project" value="TreeGrafter"/>
</dbReference>
<keyword evidence="2" id="KW-0479">Metal-binding</keyword>
<dbReference type="HOGENOM" id="CLU_019358_1_1_1"/>
<evidence type="ECO:0000313" key="6">
    <source>
        <dbReference type="EMBL" id="CCM02051.1"/>
    </source>
</evidence>
<feature type="domain" description="DHHA2" evidence="5">
    <location>
        <begin position="247"/>
        <end position="422"/>
    </location>
</feature>
<organism evidence="6 7">
    <name type="scientific">Fibroporia radiculosa</name>
    <dbReference type="NCBI Taxonomy" id="599839"/>
    <lineage>
        <taxon>Eukaryota</taxon>
        <taxon>Fungi</taxon>
        <taxon>Dikarya</taxon>
        <taxon>Basidiomycota</taxon>
        <taxon>Agaricomycotina</taxon>
        <taxon>Agaricomycetes</taxon>
        <taxon>Polyporales</taxon>
        <taxon>Fibroporiaceae</taxon>
        <taxon>Fibroporia</taxon>
    </lineage>
</organism>
<dbReference type="InterPro" id="IPR038763">
    <property type="entry name" value="DHH_sf"/>
</dbReference>
<dbReference type="Pfam" id="PF02833">
    <property type="entry name" value="DHHA2"/>
    <property type="match status" value="1"/>
</dbReference>
<dbReference type="PANTHER" id="PTHR12112">
    <property type="entry name" value="BNIP - RELATED"/>
    <property type="match status" value="1"/>
</dbReference>
<dbReference type="Pfam" id="PF01368">
    <property type="entry name" value="DHH"/>
    <property type="match status" value="1"/>
</dbReference>
<dbReference type="Proteomes" id="UP000006352">
    <property type="component" value="Unassembled WGS sequence"/>
</dbReference>